<dbReference type="EMBL" id="CAJFDH010000004">
    <property type="protein sequence ID" value="CAD5218390.1"/>
    <property type="molecule type" value="Genomic_DNA"/>
</dbReference>
<dbReference type="InterPro" id="IPR009057">
    <property type="entry name" value="Homeodomain-like_sf"/>
</dbReference>
<feature type="compositionally biased region" description="Low complexity" evidence="2">
    <location>
        <begin position="81"/>
        <end position="92"/>
    </location>
</feature>
<feature type="region of interest" description="Disordered" evidence="2">
    <location>
        <begin position="280"/>
        <end position="308"/>
    </location>
</feature>
<gene>
    <name evidence="3" type="ORF">BOKJ2_LOCUS7600</name>
</gene>
<organism evidence="3 4">
    <name type="scientific">Bursaphelenchus okinawaensis</name>
    <dbReference type="NCBI Taxonomy" id="465554"/>
    <lineage>
        <taxon>Eukaryota</taxon>
        <taxon>Metazoa</taxon>
        <taxon>Ecdysozoa</taxon>
        <taxon>Nematoda</taxon>
        <taxon>Chromadorea</taxon>
        <taxon>Rhabditida</taxon>
        <taxon>Tylenchina</taxon>
        <taxon>Tylenchomorpha</taxon>
        <taxon>Aphelenchoidea</taxon>
        <taxon>Aphelenchoididae</taxon>
        <taxon>Bursaphelenchus</taxon>
    </lineage>
</organism>
<sequence length="308" mass="35871">MDNVWSSPRRRTPRKLFSPEPDGVRTPNSLLKLTPKKSKLSQVVKSPNSRKKLTPKRSTTKRVKSFAQRLFGLSPKKKEATSTSKISRSIRSQTDSPKTRKKPWRYEQSLILEKALCTFYPKTPLDWENVAKTLDNKFTVEECQARAESHFHYKIKEDTPADLSRLWELEQKVQSCKPGTLKRVMAKAETTEYLSRYVNQAHKKVFEVSSSEDETFLQQDVIDAVKCVKEPISDYLVRTPSRRRYVPTPYRRESDSDTNKDDDFAVPDWSNRPKIIHALNNYTKTKRPKPVPQKEAEDDLMDETRYSL</sequence>
<dbReference type="Proteomes" id="UP000614601">
    <property type="component" value="Unassembled WGS sequence"/>
</dbReference>
<comment type="subcellular location">
    <subcellularLocation>
        <location evidence="1">Nucleus</location>
    </subcellularLocation>
</comment>
<dbReference type="Gene3D" id="1.10.10.60">
    <property type="entry name" value="Homeodomain-like"/>
    <property type="match status" value="1"/>
</dbReference>
<keyword evidence="4" id="KW-1185">Reference proteome</keyword>
<feature type="compositionally biased region" description="Basic residues" evidence="2">
    <location>
        <begin position="48"/>
        <end position="64"/>
    </location>
</feature>
<dbReference type="GO" id="GO:0005634">
    <property type="term" value="C:nucleus"/>
    <property type="evidence" value="ECO:0007669"/>
    <property type="project" value="UniProtKB-SubCell"/>
</dbReference>
<feature type="region of interest" description="Disordered" evidence="2">
    <location>
        <begin position="1"/>
        <end position="102"/>
    </location>
</feature>
<evidence type="ECO:0000256" key="2">
    <source>
        <dbReference type="SAM" id="MobiDB-lite"/>
    </source>
</evidence>
<evidence type="ECO:0000313" key="3">
    <source>
        <dbReference type="EMBL" id="CAD5218390.1"/>
    </source>
</evidence>
<name>A0A811KRQ8_9BILA</name>
<proteinExistence type="predicted"/>
<dbReference type="Proteomes" id="UP000783686">
    <property type="component" value="Unassembled WGS sequence"/>
</dbReference>
<dbReference type="EMBL" id="CAJFCW020000004">
    <property type="protein sequence ID" value="CAG9110293.1"/>
    <property type="molecule type" value="Genomic_DNA"/>
</dbReference>
<comment type="caution">
    <text evidence="3">The sequence shown here is derived from an EMBL/GenBank/DDBJ whole genome shotgun (WGS) entry which is preliminary data.</text>
</comment>
<evidence type="ECO:0000256" key="1">
    <source>
        <dbReference type="ARBA" id="ARBA00004123"/>
    </source>
</evidence>
<evidence type="ECO:0000313" key="4">
    <source>
        <dbReference type="Proteomes" id="UP000614601"/>
    </source>
</evidence>
<accession>A0A811KRQ8</accession>
<dbReference type="SUPFAM" id="SSF46689">
    <property type="entry name" value="Homeodomain-like"/>
    <property type="match status" value="1"/>
</dbReference>
<protein>
    <submittedName>
        <fullName evidence="3">Uncharacterized protein</fullName>
    </submittedName>
</protein>
<reference evidence="3" key="1">
    <citation type="submission" date="2020-09" db="EMBL/GenBank/DDBJ databases">
        <authorList>
            <person name="Kikuchi T."/>
        </authorList>
    </citation>
    <scope>NUCLEOTIDE SEQUENCE</scope>
    <source>
        <strain evidence="3">SH1</strain>
    </source>
</reference>
<feature type="compositionally biased region" description="Basic and acidic residues" evidence="2">
    <location>
        <begin position="250"/>
        <end position="263"/>
    </location>
</feature>
<feature type="region of interest" description="Disordered" evidence="2">
    <location>
        <begin position="247"/>
        <end position="267"/>
    </location>
</feature>
<dbReference type="AlphaFoldDB" id="A0A811KRQ8"/>